<organism evidence="2 3">
    <name type="scientific">Polarella glacialis</name>
    <name type="common">Dinoflagellate</name>
    <dbReference type="NCBI Taxonomy" id="89957"/>
    <lineage>
        <taxon>Eukaryota</taxon>
        <taxon>Sar</taxon>
        <taxon>Alveolata</taxon>
        <taxon>Dinophyceae</taxon>
        <taxon>Suessiales</taxon>
        <taxon>Suessiaceae</taxon>
        <taxon>Polarella</taxon>
    </lineage>
</organism>
<sequence length="181" mass="19225">RAGQTRLFDAMMKAAGFLEEFVGHSGEKLAGTSAVNAGSPRKRLLVLTDGDDVGSSVTAESVASRMLASQVVVDCVVLGRDECGPLKAIAAQTGGLKFRPSSLQEALDLFEREALLSPSMRASVTPCAQQSLEKLKKASFDIINNVPLVQRAPDARALHGAESSRGFASPPADRFRRIGRD</sequence>
<reference evidence="2" key="1">
    <citation type="submission" date="2021-02" db="EMBL/GenBank/DDBJ databases">
        <authorList>
            <person name="Dougan E. K."/>
            <person name="Rhodes N."/>
            <person name="Thang M."/>
            <person name="Chan C."/>
        </authorList>
    </citation>
    <scope>NUCLEOTIDE SEQUENCE</scope>
</reference>
<keyword evidence="3" id="KW-1185">Reference proteome</keyword>
<gene>
    <name evidence="2" type="ORF">PGLA1383_LOCUS52624</name>
</gene>
<evidence type="ECO:0000313" key="3">
    <source>
        <dbReference type="Proteomes" id="UP000654075"/>
    </source>
</evidence>
<dbReference type="OrthoDB" id="10069349at2759"/>
<evidence type="ECO:0000313" key="2">
    <source>
        <dbReference type="EMBL" id="CAE8637236.1"/>
    </source>
</evidence>
<dbReference type="Proteomes" id="UP000654075">
    <property type="component" value="Unassembled WGS sequence"/>
</dbReference>
<dbReference type="AlphaFoldDB" id="A0A813HGW9"/>
<evidence type="ECO:0000256" key="1">
    <source>
        <dbReference type="SAM" id="MobiDB-lite"/>
    </source>
</evidence>
<name>A0A813HGW9_POLGL</name>
<dbReference type="SUPFAM" id="SSF53300">
    <property type="entry name" value="vWA-like"/>
    <property type="match status" value="1"/>
</dbReference>
<feature type="non-terminal residue" evidence="2">
    <location>
        <position position="1"/>
    </location>
</feature>
<feature type="region of interest" description="Disordered" evidence="1">
    <location>
        <begin position="159"/>
        <end position="181"/>
    </location>
</feature>
<dbReference type="EMBL" id="CAJNNV010031658">
    <property type="protein sequence ID" value="CAE8637236.1"/>
    <property type="molecule type" value="Genomic_DNA"/>
</dbReference>
<dbReference type="Gene3D" id="3.40.50.410">
    <property type="entry name" value="von Willebrand factor, type A domain"/>
    <property type="match status" value="1"/>
</dbReference>
<dbReference type="InterPro" id="IPR036465">
    <property type="entry name" value="vWFA_dom_sf"/>
</dbReference>
<protein>
    <submittedName>
        <fullName evidence="2">Uncharacterized protein</fullName>
    </submittedName>
</protein>
<proteinExistence type="predicted"/>
<accession>A0A813HGW9</accession>
<comment type="caution">
    <text evidence="2">The sequence shown here is derived from an EMBL/GenBank/DDBJ whole genome shotgun (WGS) entry which is preliminary data.</text>
</comment>